<feature type="region of interest" description="Disordered" evidence="1">
    <location>
        <begin position="306"/>
        <end position="325"/>
    </location>
</feature>
<dbReference type="PANTHER" id="PTHR10845:SF192">
    <property type="entry name" value="DOUBLE HIT, ISOFORM B"/>
    <property type="match status" value="1"/>
</dbReference>
<dbReference type="EMBL" id="ML002443">
    <property type="protein sequence ID" value="RKP37816.1"/>
    <property type="molecule type" value="Genomic_DNA"/>
</dbReference>
<feature type="compositionally biased region" description="Polar residues" evidence="1">
    <location>
        <begin position="1248"/>
        <end position="1263"/>
    </location>
</feature>
<feature type="region of interest" description="Disordered" evidence="1">
    <location>
        <begin position="1"/>
        <end position="60"/>
    </location>
</feature>
<feature type="compositionally biased region" description="Low complexity" evidence="1">
    <location>
        <begin position="83"/>
        <end position="99"/>
    </location>
</feature>
<feature type="region of interest" description="Disordered" evidence="1">
    <location>
        <begin position="646"/>
        <end position="672"/>
    </location>
</feature>
<feature type="compositionally biased region" description="Basic and acidic residues" evidence="1">
    <location>
        <begin position="1176"/>
        <end position="1187"/>
    </location>
</feature>
<feature type="compositionally biased region" description="Low complexity" evidence="1">
    <location>
        <begin position="1234"/>
        <end position="1244"/>
    </location>
</feature>
<dbReference type="InterPro" id="IPR016137">
    <property type="entry name" value="RGS"/>
</dbReference>
<organism evidence="3 4">
    <name type="scientific">Dimargaris cristalligena</name>
    <dbReference type="NCBI Taxonomy" id="215637"/>
    <lineage>
        <taxon>Eukaryota</taxon>
        <taxon>Fungi</taxon>
        <taxon>Fungi incertae sedis</taxon>
        <taxon>Zoopagomycota</taxon>
        <taxon>Kickxellomycotina</taxon>
        <taxon>Dimargaritomycetes</taxon>
        <taxon>Dimargaritales</taxon>
        <taxon>Dimargaritaceae</taxon>
        <taxon>Dimargaris</taxon>
    </lineage>
</organism>
<dbReference type="PROSITE" id="PS50132">
    <property type="entry name" value="RGS"/>
    <property type="match status" value="1"/>
</dbReference>
<keyword evidence="4" id="KW-1185">Reference proteome</keyword>
<protein>
    <recommendedName>
        <fullName evidence="2">RGS domain-containing protein</fullName>
    </recommendedName>
</protein>
<feature type="compositionally biased region" description="Low complexity" evidence="1">
    <location>
        <begin position="1277"/>
        <end position="1296"/>
    </location>
</feature>
<sequence>MLATNPHSNPHSDMLVQPATSRDKPGQQHPLALGRASPSSFPEAAASSSDHRAQHRLTNATTKSFTVSNFTRAFASYTRINRSPPSSAAPDEAASTPSSYYSFPLSHSTSATPFNTPSYSRPPMPSFFPTSPSISEVLASPPPPPSASSPAVASQTRLSLLKALRQRRASVHVASYMRVIATVSSIRTFPVTVRRTDTIEDLARQIEAEYAFRYPCSLPPSPLAAAADDDSPRSTASPPGYPPAAPLICGSLLFNDTPLIFESIIGEVLHMDDTVTVVNLHDGAEDSTSHQASPVCPIAVTLPPVSTTSSSSSGPVSPPESFRPDQSVMSFDSLNSFASDKSETAQRAAIHHAPAIQFAPELAYISSPAKSQNLFTLERLTRLALPHVRFTNLLTSFSMVGYFLHHCLQVGEFAVESALFWLDVERFRVTQSNVCRLTANYIYITYLAPQAPLFVNIPKEVRDEIQWPFLPGWNLDVSVFDEAQEWVFQTMKHRLLTRFEKSDLFGDMWDDRRCLPQNYVQDQSTSLDRLQRWGSANIDVVLWINDLNFNDSDRPLVAELSRLSDEFREDLVKRIMEQFDPLPQTVKAVNGYFTHPKRITHLHKNLRMQRNKRLLKFFGEKPESEVLTPQLDLPLHSPSLSVLQRQQRQHTERLYGKTNDYLEGSSGRKRRQSTASNYLLGLDQPSMASSGASVYTQSSPCSASFPDNSSMFMSGNSSFMDDPNWNSYTRKKKFEKLEEFFGNRIPEEILVEQQLIDPRELADWRQPVGSVPSRNPSPSNSAKGHLDASFICLPTLETNNDLSAEQKRILTKRRKKLKYMLGEPLAEATVESNMNAPLLRTTLGRQRSYTTSDVDAASLRSPHSPMTDDWGERSPAKPLPIQSLRSVAGFTPLSPKPSAISHAATRSLSDKMARCSISQRRGQGQLDLFARGRTYSQPGQFRRPSDAVGAEFGGIRGPRLAQIDLSTLQNDPPNSVFAHTGSSIPFHPSPSLPDLRDYSDAIPGASSHRKNSEPLVGSDTISCSTAFLAQSPGLNLDPEIASLASSLSPATPLTAEFNEKNIRRRQFEKLRDVLGPNLPIETITTGLSTKGAVRGHVGGDENSHPGSTSIFNNKGSSKRNNYSRHMSMIGTGVGIRSAKSNQIFKVGPRDETSPVLPSGPSNLTPEEKSRRIKRANKLERMFGEHLPSKARIQLMNQPRPRQSIDRMEPALTRRSRENPNVAGTGAKPAVSPRSYHGYSHSYSHSPKESPSASFQTAYTSRPMSTYDEPPSFTSSTHPLLLLGSESPLSPPNNSHSASGWPPVRRGSVSQASLKKFLNDEDAVDDFIDYVTE</sequence>
<dbReference type="CDD" id="cd07440">
    <property type="entry name" value="RGS"/>
    <property type="match status" value="1"/>
</dbReference>
<dbReference type="Gene3D" id="1.10.167.10">
    <property type="entry name" value="Regulator of G-protein Signalling 4, domain 2"/>
    <property type="match status" value="1"/>
</dbReference>
<dbReference type="Proteomes" id="UP000268162">
    <property type="component" value="Unassembled WGS sequence"/>
</dbReference>
<dbReference type="STRING" id="215637.A0A4P9ZVZ2"/>
<dbReference type="SMART" id="SM00315">
    <property type="entry name" value="RGS"/>
    <property type="match status" value="1"/>
</dbReference>
<evidence type="ECO:0000313" key="3">
    <source>
        <dbReference type="EMBL" id="RKP37816.1"/>
    </source>
</evidence>
<feature type="domain" description="RGS" evidence="2">
    <location>
        <begin position="389"/>
        <end position="505"/>
    </location>
</feature>
<reference evidence="4" key="1">
    <citation type="journal article" date="2018" name="Nat. Microbiol.">
        <title>Leveraging single-cell genomics to expand the fungal tree of life.</title>
        <authorList>
            <person name="Ahrendt S.R."/>
            <person name="Quandt C.A."/>
            <person name="Ciobanu D."/>
            <person name="Clum A."/>
            <person name="Salamov A."/>
            <person name="Andreopoulos B."/>
            <person name="Cheng J.F."/>
            <person name="Woyke T."/>
            <person name="Pelin A."/>
            <person name="Henrissat B."/>
            <person name="Reynolds N.K."/>
            <person name="Benny G.L."/>
            <person name="Smith M.E."/>
            <person name="James T.Y."/>
            <person name="Grigoriev I.V."/>
        </authorList>
    </citation>
    <scope>NUCLEOTIDE SEQUENCE [LARGE SCALE GENOMIC DNA]</scope>
    <source>
        <strain evidence="4">RSA 468</strain>
    </source>
</reference>
<feature type="region of interest" description="Disordered" evidence="1">
    <location>
        <begin position="1098"/>
        <end position="1120"/>
    </location>
</feature>
<gene>
    <name evidence="3" type="ORF">BJ085DRAFT_30033</name>
</gene>
<evidence type="ECO:0000256" key="1">
    <source>
        <dbReference type="SAM" id="MobiDB-lite"/>
    </source>
</evidence>
<feature type="compositionally biased region" description="Polar residues" evidence="1">
    <location>
        <begin position="1104"/>
        <end position="1120"/>
    </location>
</feature>
<dbReference type="InterPro" id="IPR036305">
    <property type="entry name" value="RGS_sf"/>
</dbReference>
<evidence type="ECO:0000313" key="4">
    <source>
        <dbReference type="Proteomes" id="UP000268162"/>
    </source>
</evidence>
<dbReference type="SUPFAM" id="SSF48097">
    <property type="entry name" value="Regulator of G-protein signaling, RGS"/>
    <property type="match status" value="1"/>
</dbReference>
<feature type="compositionally biased region" description="Polar residues" evidence="1">
    <location>
        <begin position="1"/>
        <end position="11"/>
    </location>
</feature>
<feature type="region of interest" description="Disordered" evidence="1">
    <location>
        <begin position="847"/>
        <end position="873"/>
    </location>
</feature>
<feature type="region of interest" description="Disordered" evidence="1">
    <location>
        <begin position="80"/>
        <end position="99"/>
    </location>
</feature>
<feature type="region of interest" description="Disordered" evidence="1">
    <location>
        <begin position="1147"/>
        <end position="1305"/>
    </location>
</feature>
<feature type="compositionally biased region" description="Low complexity" evidence="1">
    <location>
        <begin position="306"/>
        <end position="315"/>
    </location>
</feature>
<proteinExistence type="predicted"/>
<name>A0A4P9ZVZ2_9FUNG</name>
<evidence type="ECO:0000259" key="2">
    <source>
        <dbReference type="PROSITE" id="PS50132"/>
    </source>
</evidence>
<dbReference type="Pfam" id="PF00615">
    <property type="entry name" value="RGS"/>
    <property type="match status" value="1"/>
</dbReference>
<feature type="non-terminal residue" evidence="3">
    <location>
        <position position="1332"/>
    </location>
</feature>
<dbReference type="PRINTS" id="PR01301">
    <property type="entry name" value="RGSPROTEIN"/>
</dbReference>
<dbReference type="InterPro" id="IPR044926">
    <property type="entry name" value="RGS_subdomain_2"/>
</dbReference>
<dbReference type="PANTHER" id="PTHR10845">
    <property type="entry name" value="REGULATOR OF G PROTEIN SIGNALING"/>
    <property type="match status" value="1"/>
</dbReference>
<feature type="compositionally biased region" description="Low complexity" evidence="1">
    <location>
        <begin position="36"/>
        <end position="48"/>
    </location>
</feature>
<accession>A0A4P9ZVZ2</accession>